<organism evidence="3 4">
    <name type="scientific">Vibrio gazogenes</name>
    <dbReference type="NCBI Taxonomy" id="687"/>
    <lineage>
        <taxon>Bacteria</taxon>
        <taxon>Pseudomonadati</taxon>
        <taxon>Pseudomonadota</taxon>
        <taxon>Gammaproteobacteria</taxon>
        <taxon>Vibrionales</taxon>
        <taxon>Vibrionaceae</taxon>
        <taxon>Vibrio</taxon>
    </lineage>
</organism>
<feature type="signal peptide" evidence="1">
    <location>
        <begin position="1"/>
        <end position="23"/>
    </location>
</feature>
<dbReference type="InterPro" id="IPR016087">
    <property type="entry name" value="Chalcone_isomerase"/>
</dbReference>
<gene>
    <name evidence="3" type="ORF">BSQ33_03480</name>
</gene>
<dbReference type="EMBL" id="CP018835">
    <property type="protein sequence ID" value="ASA54874.1"/>
    <property type="molecule type" value="Genomic_DNA"/>
</dbReference>
<keyword evidence="1" id="KW-0732">Signal</keyword>
<protein>
    <recommendedName>
        <fullName evidence="2">Chalcone isomerase domain-containing protein</fullName>
    </recommendedName>
</protein>
<proteinExistence type="predicted"/>
<dbReference type="Pfam" id="PF16036">
    <property type="entry name" value="Chalcone_3"/>
    <property type="match status" value="1"/>
</dbReference>
<feature type="domain" description="Chalcone isomerase" evidence="2">
    <location>
        <begin position="41"/>
        <end position="184"/>
    </location>
</feature>
<feature type="chain" id="PRO_5012396361" description="Chalcone isomerase domain-containing protein" evidence="1">
    <location>
        <begin position="24"/>
        <end position="187"/>
    </location>
</feature>
<name>A0A1Z2SCG5_VIBGA</name>
<dbReference type="RefSeq" id="WP_232471950.1">
    <property type="nucleotide sequence ID" value="NZ_CP018835.1"/>
</dbReference>
<evidence type="ECO:0000313" key="4">
    <source>
        <dbReference type="Proteomes" id="UP000196708"/>
    </source>
</evidence>
<accession>A0A1Z2SCG5</accession>
<evidence type="ECO:0000259" key="2">
    <source>
        <dbReference type="Pfam" id="PF16036"/>
    </source>
</evidence>
<reference evidence="3 4" key="1">
    <citation type="submission" date="2016-12" db="EMBL/GenBank/DDBJ databases">
        <authorList>
            <person name="Song W.-J."/>
            <person name="Kurnit D.M."/>
        </authorList>
    </citation>
    <scope>NUCLEOTIDE SEQUENCE [LARGE SCALE GENOMIC DNA]</scope>
    <source>
        <strain evidence="3 4">ATCC 43942</strain>
    </source>
</reference>
<dbReference type="Proteomes" id="UP000196708">
    <property type="component" value="Chromosome 1"/>
</dbReference>
<evidence type="ECO:0000313" key="3">
    <source>
        <dbReference type="EMBL" id="ASA54874.1"/>
    </source>
</evidence>
<evidence type="ECO:0000256" key="1">
    <source>
        <dbReference type="SAM" id="SignalP"/>
    </source>
</evidence>
<sequence length="187" mass="21490">MLTPRLTATLYLTMILWTATVNGAEEKEKSSASWADWPVVGQATLSWLWFDIYSSQLRTPDGHYEQVPNDVTPHPVALEIRYLRDISSKDLLEETQAQWERLGYDTVQTNAWLTLLAEIMPSVNTGERLVYVSEGRTGQLYYLNQQGQQRLLGKVENQQMNDAFLSIWLSPKAEYPKLRNQLIGIQQ</sequence>
<dbReference type="AlphaFoldDB" id="A0A1Z2SCG5"/>
<dbReference type="KEGG" id="vga:BSQ33_03480"/>